<dbReference type="InterPro" id="IPR000700">
    <property type="entry name" value="PAS-assoc_C"/>
</dbReference>
<gene>
    <name evidence="11" type="ORF">IFO67_04450</name>
</gene>
<protein>
    <submittedName>
        <fullName evidence="11">EAL domain-containing protein</fullName>
    </submittedName>
</protein>
<comment type="caution">
    <text evidence="11">The sequence shown here is derived from an EMBL/GenBank/DDBJ whole genome shotgun (WGS) entry which is preliminary data.</text>
</comment>
<keyword evidence="3 6" id="KW-0812">Transmembrane</keyword>
<dbReference type="Proteomes" id="UP000603602">
    <property type="component" value="Unassembled WGS sequence"/>
</dbReference>
<keyword evidence="12" id="KW-1185">Reference proteome</keyword>
<dbReference type="CDD" id="cd01949">
    <property type="entry name" value="GGDEF"/>
    <property type="match status" value="1"/>
</dbReference>
<organism evidence="11 12">
    <name type="scientific">Thauera sedimentorum</name>
    <dbReference type="NCBI Taxonomy" id="2767595"/>
    <lineage>
        <taxon>Bacteria</taxon>
        <taxon>Pseudomonadati</taxon>
        <taxon>Pseudomonadota</taxon>
        <taxon>Betaproteobacteria</taxon>
        <taxon>Rhodocyclales</taxon>
        <taxon>Zoogloeaceae</taxon>
        <taxon>Thauera</taxon>
    </lineage>
</organism>
<feature type="domain" description="GGDEF" evidence="10">
    <location>
        <begin position="567"/>
        <end position="705"/>
    </location>
</feature>
<evidence type="ECO:0000259" key="9">
    <source>
        <dbReference type="PROSITE" id="PS50883"/>
    </source>
</evidence>
<dbReference type="SMART" id="SM00052">
    <property type="entry name" value="EAL"/>
    <property type="match status" value="1"/>
</dbReference>
<dbReference type="PROSITE" id="PS50113">
    <property type="entry name" value="PAC"/>
    <property type="match status" value="1"/>
</dbReference>
<dbReference type="Pfam" id="PF00563">
    <property type="entry name" value="EAL"/>
    <property type="match status" value="1"/>
</dbReference>
<dbReference type="InterPro" id="IPR004010">
    <property type="entry name" value="Double_Cache_2"/>
</dbReference>
<dbReference type="InterPro" id="IPR013656">
    <property type="entry name" value="PAS_4"/>
</dbReference>
<keyword evidence="2" id="KW-1003">Cell membrane</keyword>
<dbReference type="InterPro" id="IPR001633">
    <property type="entry name" value="EAL_dom"/>
</dbReference>
<evidence type="ECO:0000259" key="10">
    <source>
        <dbReference type="PROSITE" id="PS50887"/>
    </source>
</evidence>
<keyword evidence="4 6" id="KW-1133">Transmembrane helix</keyword>
<dbReference type="CDD" id="cd01948">
    <property type="entry name" value="EAL"/>
    <property type="match status" value="1"/>
</dbReference>
<dbReference type="SUPFAM" id="SSF55073">
    <property type="entry name" value="Nucleotide cyclase"/>
    <property type="match status" value="1"/>
</dbReference>
<keyword evidence="5 6" id="KW-0472">Membrane</keyword>
<dbReference type="InterPro" id="IPR035919">
    <property type="entry name" value="EAL_sf"/>
</dbReference>
<proteinExistence type="predicted"/>
<dbReference type="CDD" id="cd00130">
    <property type="entry name" value="PAS"/>
    <property type="match status" value="1"/>
</dbReference>
<evidence type="ECO:0000259" key="7">
    <source>
        <dbReference type="PROSITE" id="PS50112"/>
    </source>
</evidence>
<dbReference type="InterPro" id="IPR000014">
    <property type="entry name" value="PAS"/>
</dbReference>
<feature type="domain" description="EAL" evidence="9">
    <location>
        <begin position="714"/>
        <end position="965"/>
    </location>
</feature>
<dbReference type="InterPro" id="IPR033480">
    <property type="entry name" value="sCache_2"/>
</dbReference>
<accession>A0ABR9B6Y6</accession>
<evidence type="ECO:0000259" key="8">
    <source>
        <dbReference type="PROSITE" id="PS50113"/>
    </source>
</evidence>
<dbReference type="SUPFAM" id="SSF55785">
    <property type="entry name" value="PYP-like sensor domain (PAS domain)"/>
    <property type="match status" value="1"/>
</dbReference>
<evidence type="ECO:0000256" key="3">
    <source>
        <dbReference type="ARBA" id="ARBA00022692"/>
    </source>
</evidence>
<dbReference type="Pfam" id="PF08269">
    <property type="entry name" value="dCache_2"/>
    <property type="match status" value="1"/>
</dbReference>
<dbReference type="SMART" id="SM01049">
    <property type="entry name" value="Cache_2"/>
    <property type="match status" value="2"/>
</dbReference>
<dbReference type="Gene3D" id="3.30.450.20">
    <property type="entry name" value="PAS domain"/>
    <property type="match status" value="3"/>
</dbReference>
<dbReference type="PROSITE" id="PS50883">
    <property type="entry name" value="EAL"/>
    <property type="match status" value="1"/>
</dbReference>
<evidence type="ECO:0000256" key="1">
    <source>
        <dbReference type="ARBA" id="ARBA00004651"/>
    </source>
</evidence>
<dbReference type="PANTHER" id="PTHR44757:SF2">
    <property type="entry name" value="BIOFILM ARCHITECTURE MAINTENANCE PROTEIN MBAA"/>
    <property type="match status" value="1"/>
</dbReference>
<dbReference type="InterPro" id="IPR000160">
    <property type="entry name" value="GGDEF_dom"/>
</dbReference>
<dbReference type="Pfam" id="PF08448">
    <property type="entry name" value="PAS_4"/>
    <property type="match status" value="1"/>
</dbReference>
<dbReference type="Gene3D" id="3.20.20.450">
    <property type="entry name" value="EAL domain"/>
    <property type="match status" value="1"/>
</dbReference>
<reference evidence="12" key="1">
    <citation type="submission" date="2023-07" db="EMBL/GenBank/DDBJ databases">
        <title>Thauera sp. CAU 1555 isolated from sand of Yaerae Beach.</title>
        <authorList>
            <person name="Kim W."/>
        </authorList>
    </citation>
    <scope>NUCLEOTIDE SEQUENCE [LARGE SCALE GENOMIC DNA]</scope>
    <source>
        <strain evidence="12">CAU 1555</strain>
    </source>
</reference>
<dbReference type="InterPro" id="IPR052155">
    <property type="entry name" value="Biofilm_reg_signaling"/>
</dbReference>
<dbReference type="EMBL" id="JACYTO010000001">
    <property type="protein sequence ID" value="MBD8502123.1"/>
    <property type="molecule type" value="Genomic_DNA"/>
</dbReference>
<dbReference type="CDD" id="cd12912">
    <property type="entry name" value="PDC2_MCP_like"/>
    <property type="match status" value="1"/>
</dbReference>
<evidence type="ECO:0000256" key="2">
    <source>
        <dbReference type="ARBA" id="ARBA00022475"/>
    </source>
</evidence>
<dbReference type="Pfam" id="PF00990">
    <property type="entry name" value="GGDEF"/>
    <property type="match status" value="1"/>
</dbReference>
<name>A0ABR9B6Y6_9RHOO</name>
<dbReference type="NCBIfam" id="TIGR00254">
    <property type="entry name" value="GGDEF"/>
    <property type="match status" value="1"/>
</dbReference>
<dbReference type="InterPro" id="IPR035965">
    <property type="entry name" value="PAS-like_dom_sf"/>
</dbReference>
<dbReference type="InterPro" id="IPR043128">
    <property type="entry name" value="Rev_trsase/Diguanyl_cyclase"/>
</dbReference>
<sequence>MRARRVSLSDKARTVPRIHLLGTLTIVTVLTVLLGSFFTWQNLVDQKQSIERLDEAISRQLVERLQSEMALALDYVRFTRAGTEELLRVQLVGQVDQAVAIAEGIYRSASEAHTPEAVRRLIVEALRPARFFDGRGYYFIDDMEGRFILLPTAPQLEGRLLPDNRDDTGHFIMRGLIEAARKPREESFSRYRWYRPDDPERMADKLAYVRHFQPFDWLIGTGDYIHEWEARQQRAVLARLRSLRFGDSGSFSVIDRDGRVLLSADTPELEGKRLDEIPPSVAQLLGVIVDQARDGSGVMRYEWPGREAGPSIPKLAFAQKTETWDWTLIATVAEKELHDELTRERLSAEAVNGGRLLNFGLVIGVVLLIAMSGSLLFSQWSRRLFRAYHEENSAQRGALRQQASKLRESEDRLATILDSVEAYIYIKDPQYRYRYANRQVRELFGCELDAVIGRGDDAFFDADTAQNLLENDRLVIEQGERVAIEEHNVTHDGREARTFLSVKLPLRHDDGEIYALCGISTDITQRKRMEDEIRQLAFYDALTGLANRRLLIDRLQQQLLASARSGQYGALLFIDLDNFKTLNDTLGHDAGDLLLQQVAHRLGFCVREGDTVARFGGDEFVCMLNELGDTPTSAATHAKAVGEKILEALRQPYHIDSRSHVSTPSIGVTVFAGHQSRVEDLLKQADMAMYQAKASGRNGMRFFDPKMQARLNERAELESELRSALEAGQLALHYQPQVNVDGTTIGVEALLRWTHPVRGAIAPDAFIPLAEETGLILPIGNWVLECACDQLRRWSASPDTAGWTVSVNVSALQFRQSDFVELVVDTLARHGANPHRLTLELTESLIYDIDDTLPRMHALKAHGIRFSLDDFGTGYSSLAYLKRLPLDELKIDRSFVRDLLTDPNDATIARTIVSLTRALGLQVIAEGVETAEQRDELIVQGCLHFQGYLFSPPVPAEGLEASLKR</sequence>
<feature type="domain" description="PAS" evidence="7">
    <location>
        <begin position="409"/>
        <end position="479"/>
    </location>
</feature>
<comment type="subcellular location">
    <subcellularLocation>
        <location evidence="1">Cell membrane</location>
        <topology evidence="1">Multi-pass membrane protein</topology>
    </subcellularLocation>
</comment>
<feature type="transmembrane region" description="Helical" evidence="6">
    <location>
        <begin position="356"/>
        <end position="377"/>
    </location>
</feature>
<dbReference type="SMART" id="SM00267">
    <property type="entry name" value="GGDEF"/>
    <property type="match status" value="1"/>
</dbReference>
<dbReference type="PROSITE" id="PS50112">
    <property type="entry name" value="PAS"/>
    <property type="match status" value="1"/>
</dbReference>
<evidence type="ECO:0000313" key="12">
    <source>
        <dbReference type="Proteomes" id="UP000603602"/>
    </source>
</evidence>
<dbReference type="PROSITE" id="PS50887">
    <property type="entry name" value="GGDEF"/>
    <property type="match status" value="1"/>
</dbReference>
<dbReference type="Gene3D" id="3.30.70.270">
    <property type="match status" value="1"/>
</dbReference>
<dbReference type="NCBIfam" id="TIGR00229">
    <property type="entry name" value="sensory_box"/>
    <property type="match status" value="1"/>
</dbReference>
<evidence type="ECO:0000256" key="5">
    <source>
        <dbReference type="ARBA" id="ARBA00023136"/>
    </source>
</evidence>
<feature type="domain" description="PAC" evidence="8">
    <location>
        <begin position="482"/>
        <end position="535"/>
    </location>
</feature>
<evidence type="ECO:0000256" key="4">
    <source>
        <dbReference type="ARBA" id="ARBA00022989"/>
    </source>
</evidence>
<evidence type="ECO:0000313" key="11">
    <source>
        <dbReference type="EMBL" id="MBD8502123.1"/>
    </source>
</evidence>
<feature type="transmembrane region" description="Helical" evidence="6">
    <location>
        <begin position="20"/>
        <end position="40"/>
    </location>
</feature>
<dbReference type="PANTHER" id="PTHR44757">
    <property type="entry name" value="DIGUANYLATE CYCLASE DGCP"/>
    <property type="match status" value="1"/>
</dbReference>
<evidence type="ECO:0000256" key="6">
    <source>
        <dbReference type="SAM" id="Phobius"/>
    </source>
</evidence>
<dbReference type="InterPro" id="IPR029787">
    <property type="entry name" value="Nucleotide_cyclase"/>
</dbReference>
<dbReference type="SUPFAM" id="SSF141868">
    <property type="entry name" value="EAL domain-like"/>
    <property type="match status" value="1"/>
</dbReference>